<organism evidence="1 2">
    <name type="scientific">Brachionus plicatilis</name>
    <name type="common">Marine rotifer</name>
    <name type="synonym">Brachionus muelleri</name>
    <dbReference type="NCBI Taxonomy" id="10195"/>
    <lineage>
        <taxon>Eukaryota</taxon>
        <taxon>Metazoa</taxon>
        <taxon>Spiralia</taxon>
        <taxon>Gnathifera</taxon>
        <taxon>Rotifera</taxon>
        <taxon>Eurotatoria</taxon>
        <taxon>Monogononta</taxon>
        <taxon>Pseudotrocha</taxon>
        <taxon>Ploima</taxon>
        <taxon>Brachionidae</taxon>
        <taxon>Brachionus</taxon>
    </lineage>
</organism>
<dbReference type="EMBL" id="REGN01004955">
    <property type="protein sequence ID" value="RNA15408.1"/>
    <property type="molecule type" value="Genomic_DNA"/>
</dbReference>
<comment type="caution">
    <text evidence="1">The sequence shown here is derived from an EMBL/GenBank/DDBJ whole genome shotgun (WGS) entry which is preliminary data.</text>
</comment>
<dbReference type="Proteomes" id="UP000276133">
    <property type="component" value="Unassembled WGS sequence"/>
</dbReference>
<proteinExistence type="predicted"/>
<gene>
    <name evidence="1" type="ORF">BpHYR1_054591</name>
</gene>
<accession>A0A3M7QWQ0</accession>
<evidence type="ECO:0000313" key="2">
    <source>
        <dbReference type="Proteomes" id="UP000276133"/>
    </source>
</evidence>
<sequence length="66" mass="7877">MDFFSTSLELKFIRVAKSKSIEVFKAVLNKFNGNGCYSTTLPQKSDELRHSLLINFLIYYFWNLWY</sequence>
<evidence type="ECO:0000313" key="1">
    <source>
        <dbReference type="EMBL" id="RNA15408.1"/>
    </source>
</evidence>
<protein>
    <submittedName>
        <fullName evidence="1">Uncharacterized protein</fullName>
    </submittedName>
</protein>
<reference evidence="1 2" key="1">
    <citation type="journal article" date="2018" name="Sci. Rep.">
        <title>Genomic signatures of local adaptation to the degree of environmental predictability in rotifers.</title>
        <authorList>
            <person name="Franch-Gras L."/>
            <person name="Hahn C."/>
            <person name="Garcia-Roger E.M."/>
            <person name="Carmona M.J."/>
            <person name="Serra M."/>
            <person name="Gomez A."/>
        </authorList>
    </citation>
    <scope>NUCLEOTIDE SEQUENCE [LARGE SCALE GENOMIC DNA]</scope>
    <source>
        <strain evidence="1">HYR1</strain>
    </source>
</reference>
<dbReference type="AlphaFoldDB" id="A0A3M7QWQ0"/>
<name>A0A3M7QWQ0_BRAPC</name>
<keyword evidence="2" id="KW-1185">Reference proteome</keyword>